<proteinExistence type="predicted"/>
<reference evidence="1 2" key="1">
    <citation type="submission" date="2017-08" db="EMBL/GenBank/DDBJ databases">
        <title>Infants hospitalized years apart are colonized by the same room-sourced microbial strains.</title>
        <authorList>
            <person name="Brooks B."/>
            <person name="Olm M.R."/>
            <person name="Firek B.A."/>
            <person name="Baker R."/>
            <person name="Thomas B.C."/>
            <person name="Morowitz M.J."/>
            <person name="Banfield J.F."/>
        </authorList>
    </citation>
    <scope>NUCLEOTIDE SEQUENCE [LARGE SCALE GENOMIC DNA]</scope>
    <source>
        <strain evidence="1">S2_006_000_R2_64</strain>
    </source>
</reference>
<evidence type="ECO:0000313" key="2">
    <source>
        <dbReference type="Proteomes" id="UP000249739"/>
    </source>
</evidence>
<sequence length="166" mass="18894">MTRAIPQKSLTISFLQVHQLDNTSPLSGAYLDIPLISNDQPDRIRFHVSCDAYIVHDLLRQGENFKSVNVSEIVTEKGYSYANENYGLLDVVDPFYDVYKTDIPGIYQTIEDTVSITLALTDAVHSKRATLIHQWPDQKTVTRTFEQCGNAYDANHEAFKHFHFGI</sequence>
<protein>
    <submittedName>
        <fullName evidence="1">Uncharacterized protein</fullName>
    </submittedName>
</protein>
<name>A0A2W5HMJ0_9BACT</name>
<evidence type="ECO:0000313" key="1">
    <source>
        <dbReference type="EMBL" id="PZP56862.1"/>
    </source>
</evidence>
<gene>
    <name evidence="1" type="ORF">DI586_02280</name>
</gene>
<dbReference type="Proteomes" id="UP000249739">
    <property type="component" value="Unassembled WGS sequence"/>
</dbReference>
<dbReference type="AlphaFoldDB" id="A0A2W5HMJ0"/>
<accession>A0A2W5HMJ0</accession>
<comment type="caution">
    <text evidence="1">The sequence shown here is derived from an EMBL/GenBank/DDBJ whole genome shotgun (WGS) entry which is preliminary data.</text>
</comment>
<organism evidence="1 2">
    <name type="scientific">Micavibrio aeruginosavorus</name>
    <dbReference type="NCBI Taxonomy" id="349221"/>
    <lineage>
        <taxon>Bacteria</taxon>
        <taxon>Pseudomonadati</taxon>
        <taxon>Bdellovibrionota</taxon>
        <taxon>Bdellovibrionia</taxon>
        <taxon>Bdellovibrionales</taxon>
        <taxon>Pseudobdellovibrionaceae</taxon>
        <taxon>Micavibrio</taxon>
    </lineage>
</organism>
<dbReference type="EMBL" id="QFOT01000013">
    <property type="protein sequence ID" value="PZP56862.1"/>
    <property type="molecule type" value="Genomic_DNA"/>
</dbReference>